<feature type="compositionally biased region" description="Polar residues" evidence="1">
    <location>
        <begin position="292"/>
        <end position="312"/>
    </location>
</feature>
<organism evidence="2 3">
    <name type="scientific">Apatococcus fuscideae</name>
    <dbReference type="NCBI Taxonomy" id="2026836"/>
    <lineage>
        <taxon>Eukaryota</taxon>
        <taxon>Viridiplantae</taxon>
        <taxon>Chlorophyta</taxon>
        <taxon>core chlorophytes</taxon>
        <taxon>Trebouxiophyceae</taxon>
        <taxon>Chlorellales</taxon>
        <taxon>Chlorellaceae</taxon>
        <taxon>Apatococcus</taxon>
    </lineage>
</organism>
<dbReference type="Proteomes" id="UP001485043">
    <property type="component" value="Unassembled WGS sequence"/>
</dbReference>
<feature type="compositionally biased region" description="Polar residues" evidence="1">
    <location>
        <begin position="81"/>
        <end position="95"/>
    </location>
</feature>
<keyword evidence="3" id="KW-1185">Reference proteome</keyword>
<evidence type="ECO:0000313" key="2">
    <source>
        <dbReference type="EMBL" id="KAK9839585.1"/>
    </source>
</evidence>
<dbReference type="EMBL" id="JALJOV010001845">
    <property type="protein sequence ID" value="KAK9839585.1"/>
    <property type="molecule type" value="Genomic_DNA"/>
</dbReference>
<sequence length="347" mass="38119">GSRASGPKPAPARASANYSGPVVVRGQQSLPRPITLQPPPRLPRPITLQPPQQRQQPQQPPQQKQQPHMQRQQPQQQRQQSSAEQTQHLPSTSGSMGPPPKKQGLSWEQRRLGPAAATPAAAAEKPSKKRPMTADEIMATADQEYQQQERQHHGLQQAWAVQERRLQGQALADAGKMQPTLRAFVPPQRMSMRPEPAQELGWAVESSEVATQRQRESMEVEAVYVIPELIPDSPAEPWAVHDPIAHVAPALVMPFCPAEKEEAQWQDDALWKAGVRLSSFFADPTASAVSLAPSTQSSGSSNPGGLLWSSGQAQPLLMGEPTQQALQWPFMMQPASYVHQPSYRPPS</sequence>
<protein>
    <submittedName>
        <fullName evidence="2">Uncharacterized protein</fullName>
    </submittedName>
</protein>
<evidence type="ECO:0000313" key="3">
    <source>
        <dbReference type="Proteomes" id="UP001485043"/>
    </source>
</evidence>
<feature type="region of interest" description="Disordered" evidence="1">
    <location>
        <begin position="1"/>
        <end position="135"/>
    </location>
</feature>
<evidence type="ECO:0000256" key="1">
    <source>
        <dbReference type="SAM" id="MobiDB-lite"/>
    </source>
</evidence>
<dbReference type="AlphaFoldDB" id="A0AAW1S0Q9"/>
<name>A0AAW1S0Q9_9CHLO</name>
<proteinExistence type="predicted"/>
<comment type="caution">
    <text evidence="2">The sequence shown here is derived from an EMBL/GenBank/DDBJ whole genome shotgun (WGS) entry which is preliminary data.</text>
</comment>
<reference evidence="2 3" key="1">
    <citation type="journal article" date="2024" name="Nat. Commun.">
        <title>Phylogenomics reveals the evolutionary origins of lichenization in chlorophyte algae.</title>
        <authorList>
            <person name="Puginier C."/>
            <person name="Libourel C."/>
            <person name="Otte J."/>
            <person name="Skaloud P."/>
            <person name="Haon M."/>
            <person name="Grisel S."/>
            <person name="Petersen M."/>
            <person name="Berrin J.G."/>
            <person name="Delaux P.M."/>
            <person name="Dal Grande F."/>
            <person name="Keller J."/>
        </authorList>
    </citation>
    <scope>NUCLEOTIDE SEQUENCE [LARGE SCALE GENOMIC DNA]</scope>
    <source>
        <strain evidence="2 3">SAG 2523</strain>
    </source>
</reference>
<gene>
    <name evidence="2" type="ORF">WJX84_006857</name>
</gene>
<feature type="compositionally biased region" description="Low complexity" evidence="1">
    <location>
        <begin position="114"/>
        <end position="123"/>
    </location>
</feature>
<accession>A0AAW1S0Q9</accession>
<feature type="non-terminal residue" evidence="2">
    <location>
        <position position="1"/>
    </location>
</feature>
<feature type="compositionally biased region" description="Low complexity" evidence="1">
    <location>
        <begin position="44"/>
        <end position="80"/>
    </location>
</feature>
<feature type="region of interest" description="Disordered" evidence="1">
    <location>
        <begin position="290"/>
        <end position="312"/>
    </location>
</feature>